<evidence type="ECO:0000313" key="8">
    <source>
        <dbReference type="EMBL" id="CAF9933727.1"/>
    </source>
</evidence>
<dbReference type="OrthoDB" id="2962993at2759"/>
<dbReference type="EMBL" id="CAJPDT010000072">
    <property type="protein sequence ID" value="CAF9933727.1"/>
    <property type="molecule type" value="Genomic_DNA"/>
</dbReference>
<keyword evidence="3 6" id="KW-0812">Transmembrane</keyword>
<feature type="domain" description="Major facilitator superfamily (MFS) profile" evidence="7">
    <location>
        <begin position="44"/>
        <end position="232"/>
    </location>
</feature>
<dbReference type="InterPro" id="IPR036259">
    <property type="entry name" value="MFS_trans_sf"/>
</dbReference>
<dbReference type="Gene3D" id="1.20.1250.20">
    <property type="entry name" value="MFS general substrate transporter like domains"/>
    <property type="match status" value="1"/>
</dbReference>
<comment type="subcellular location">
    <subcellularLocation>
        <location evidence="1">Membrane</location>
        <topology evidence="1">Multi-pass membrane protein</topology>
    </subcellularLocation>
</comment>
<keyword evidence="4 6" id="KW-1133">Transmembrane helix</keyword>
<dbReference type="Proteomes" id="UP000664534">
    <property type="component" value="Unassembled WGS sequence"/>
</dbReference>
<feature type="transmembrane region" description="Helical" evidence="6">
    <location>
        <begin position="203"/>
        <end position="224"/>
    </location>
</feature>
<organism evidence="8 9">
    <name type="scientific">Imshaugia aleurites</name>
    <dbReference type="NCBI Taxonomy" id="172621"/>
    <lineage>
        <taxon>Eukaryota</taxon>
        <taxon>Fungi</taxon>
        <taxon>Dikarya</taxon>
        <taxon>Ascomycota</taxon>
        <taxon>Pezizomycotina</taxon>
        <taxon>Lecanoromycetes</taxon>
        <taxon>OSLEUM clade</taxon>
        <taxon>Lecanoromycetidae</taxon>
        <taxon>Lecanorales</taxon>
        <taxon>Lecanorineae</taxon>
        <taxon>Parmeliaceae</taxon>
        <taxon>Imshaugia</taxon>
    </lineage>
</organism>
<evidence type="ECO:0000256" key="5">
    <source>
        <dbReference type="ARBA" id="ARBA00023136"/>
    </source>
</evidence>
<dbReference type="GO" id="GO:0016020">
    <property type="term" value="C:membrane"/>
    <property type="evidence" value="ECO:0007669"/>
    <property type="project" value="UniProtKB-SubCell"/>
</dbReference>
<dbReference type="GO" id="GO:0022857">
    <property type="term" value="F:transmembrane transporter activity"/>
    <property type="evidence" value="ECO:0007669"/>
    <property type="project" value="InterPro"/>
</dbReference>
<evidence type="ECO:0000256" key="6">
    <source>
        <dbReference type="SAM" id="Phobius"/>
    </source>
</evidence>
<evidence type="ECO:0000256" key="1">
    <source>
        <dbReference type="ARBA" id="ARBA00004141"/>
    </source>
</evidence>
<name>A0A8H3IMR7_9LECA</name>
<evidence type="ECO:0000256" key="2">
    <source>
        <dbReference type="ARBA" id="ARBA00022448"/>
    </source>
</evidence>
<dbReference type="InterPro" id="IPR011701">
    <property type="entry name" value="MFS"/>
</dbReference>
<gene>
    <name evidence="8" type="ORF">IMSHALPRED_009454</name>
</gene>
<protein>
    <recommendedName>
        <fullName evidence="7">Major facilitator superfamily (MFS) profile domain-containing protein</fullName>
    </recommendedName>
</protein>
<evidence type="ECO:0000256" key="4">
    <source>
        <dbReference type="ARBA" id="ARBA00022989"/>
    </source>
</evidence>
<keyword evidence="9" id="KW-1185">Reference proteome</keyword>
<dbReference type="FunFam" id="1.20.1250.20:FF:000057">
    <property type="entry name" value="MFS general substrate transporter"/>
    <property type="match status" value="1"/>
</dbReference>
<evidence type="ECO:0000256" key="3">
    <source>
        <dbReference type="ARBA" id="ARBA00022692"/>
    </source>
</evidence>
<keyword evidence="5 6" id="KW-0472">Membrane</keyword>
<comment type="caution">
    <text evidence="8">The sequence shown here is derived from an EMBL/GenBank/DDBJ whole genome shotgun (WGS) entry which is preliminary data.</text>
</comment>
<feature type="transmembrane region" description="Helical" evidence="6">
    <location>
        <begin position="170"/>
        <end position="191"/>
    </location>
</feature>
<dbReference type="InterPro" id="IPR020846">
    <property type="entry name" value="MFS_dom"/>
</dbReference>
<evidence type="ECO:0000313" key="9">
    <source>
        <dbReference type="Proteomes" id="UP000664534"/>
    </source>
</evidence>
<proteinExistence type="predicted"/>
<dbReference type="Pfam" id="PF07690">
    <property type="entry name" value="MFS_1"/>
    <property type="match status" value="1"/>
</dbReference>
<feature type="transmembrane region" description="Helical" evidence="6">
    <location>
        <begin position="78"/>
        <end position="98"/>
    </location>
</feature>
<dbReference type="PANTHER" id="PTHR43791">
    <property type="entry name" value="PERMEASE-RELATED"/>
    <property type="match status" value="1"/>
</dbReference>
<accession>A0A8H3IMR7</accession>
<feature type="transmembrane region" description="Helical" evidence="6">
    <location>
        <begin position="110"/>
        <end position="129"/>
    </location>
</feature>
<feature type="transmembrane region" description="Helical" evidence="6">
    <location>
        <begin position="135"/>
        <end position="158"/>
    </location>
</feature>
<dbReference type="PANTHER" id="PTHR43791:SF38">
    <property type="entry name" value="MAJOR FACILITATOR SUPERFAMILY (MFS) PROFILE DOMAIN-CONTAINING PROTEIN"/>
    <property type="match status" value="1"/>
</dbReference>
<evidence type="ECO:0000259" key="7">
    <source>
        <dbReference type="PROSITE" id="PS50850"/>
    </source>
</evidence>
<keyword evidence="2" id="KW-0813">Transport</keyword>
<dbReference type="PROSITE" id="PS50850">
    <property type="entry name" value="MFS"/>
    <property type="match status" value="1"/>
</dbReference>
<sequence>MAFAGDVGLEKESVIHEVEEQAHVGMDFTQAEEKKLVRKIDLFLLPTIWLMYLLSYIDRTNIGNAKIAGLQKDLHLSSGQYSLSLIVFFVTYVIFEVPSNMLLSKSKPSIYLPVIMTLWGITTCCMSAVKNYQQLVALRVVVGILEAGFAPGVLLIISSWYKRSEQSKRFAVYISAAIMSGAFGGLLAGAITQNLEGVHGIRGWRWLFIVEGAASAGWVSIPTIRKQTTKSK</sequence>
<dbReference type="AlphaFoldDB" id="A0A8H3IMR7"/>
<reference evidence="8" key="1">
    <citation type="submission" date="2021-03" db="EMBL/GenBank/DDBJ databases">
        <authorList>
            <person name="Tagirdzhanova G."/>
        </authorList>
    </citation>
    <scope>NUCLEOTIDE SEQUENCE</scope>
</reference>
<dbReference type="SUPFAM" id="SSF103473">
    <property type="entry name" value="MFS general substrate transporter"/>
    <property type="match status" value="1"/>
</dbReference>